<evidence type="ECO:0000259" key="5">
    <source>
        <dbReference type="PROSITE" id="PS51294"/>
    </source>
</evidence>
<comment type="subcellular location">
    <subcellularLocation>
        <location evidence="1">Nucleus</location>
    </subcellularLocation>
</comment>
<evidence type="ECO:0000256" key="3">
    <source>
        <dbReference type="SAM" id="MobiDB-lite"/>
    </source>
</evidence>
<protein>
    <submittedName>
        <fullName evidence="6">Uncharacterized protein</fullName>
    </submittedName>
</protein>
<dbReference type="PROSITE" id="PS51294">
    <property type="entry name" value="HTH_MYB"/>
    <property type="match status" value="1"/>
</dbReference>
<dbReference type="GO" id="GO:0005634">
    <property type="term" value="C:nucleus"/>
    <property type="evidence" value="ECO:0007669"/>
    <property type="project" value="UniProtKB-SubCell"/>
</dbReference>
<dbReference type="InterPro" id="IPR009057">
    <property type="entry name" value="Homeodomain-like_sf"/>
</dbReference>
<gene>
    <name evidence="6" type="ORF">SAY87_032372</name>
</gene>
<dbReference type="PROSITE" id="PS50090">
    <property type="entry name" value="MYB_LIKE"/>
    <property type="match status" value="1"/>
</dbReference>
<feature type="region of interest" description="Disordered" evidence="3">
    <location>
        <begin position="1"/>
        <end position="20"/>
    </location>
</feature>
<evidence type="ECO:0000313" key="7">
    <source>
        <dbReference type="Proteomes" id="UP001345219"/>
    </source>
</evidence>
<evidence type="ECO:0000256" key="1">
    <source>
        <dbReference type="ARBA" id="ARBA00004123"/>
    </source>
</evidence>
<feature type="domain" description="HTH myb-type" evidence="5">
    <location>
        <begin position="299"/>
        <end position="358"/>
    </location>
</feature>
<dbReference type="CDD" id="cd11660">
    <property type="entry name" value="SANT_TRF"/>
    <property type="match status" value="1"/>
</dbReference>
<accession>A0AAN7G8E0</accession>
<evidence type="ECO:0000259" key="4">
    <source>
        <dbReference type="PROSITE" id="PS50090"/>
    </source>
</evidence>
<dbReference type="PANTHER" id="PTHR47122">
    <property type="entry name" value="MYB-LIKE DNA-BINDING DOMAIN CONTAINING PROTEIN, EXPRESSED"/>
    <property type="match status" value="1"/>
</dbReference>
<dbReference type="SMART" id="SM00717">
    <property type="entry name" value="SANT"/>
    <property type="match status" value="1"/>
</dbReference>
<name>A0AAN7G8E0_9MYRT</name>
<organism evidence="6 7">
    <name type="scientific">Trapa incisa</name>
    <dbReference type="NCBI Taxonomy" id="236973"/>
    <lineage>
        <taxon>Eukaryota</taxon>
        <taxon>Viridiplantae</taxon>
        <taxon>Streptophyta</taxon>
        <taxon>Embryophyta</taxon>
        <taxon>Tracheophyta</taxon>
        <taxon>Spermatophyta</taxon>
        <taxon>Magnoliopsida</taxon>
        <taxon>eudicotyledons</taxon>
        <taxon>Gunneridae</taxon>
        <taxon>Pentapetalae</taxon>
        <taxon>rosids</taxon>
        <taxon>malvids</taxon>
        <taxon>Myrtales</taxon>
        <taxon>Lythraceae</taxon>
        <taxon>Trapa</taxon>
    </lineage>
</organism>
<keyword evidence="7" id="KW-1185">Reference proteome</keyword>
<dbReference type="AlphaFoldDB" id="A0AAN7G8E0"/>
<dbReference type="PANTHER" id="PTHR47122:SF5">
    <property type="entry name" value="TRF-LIKE 8"/>
    <property type="match status" value="1"/>
</dbReference>
<dbReference type="Proteomes" id="UP001345219">
    <property type="component" value="Unassembled WGS sequence"/>
</dbReference>
<feature type="region of interest" description="Disordered" evidence="3">
    <location>
        <begin position="226"/>
        <end position="286"/>
    </location>
</feature>
<proteinExistence type="predicted"/>
<sequence length="410" mass="45537">MVEGAPPMNALKENQPDLPAQEAVTEVDDLLEGPKNKGLIMDDVLSFNKDTKRSEIEDFSNEVEHGLQTVGGEMASYFAQGEDDLNLTGLDGILDEIKDLDCANGLSCSCEEYFLDIDLAQEVSALNGGPSNGFYFSILSPDSHSPGYSGSSDGAIGMSETSTVTTTLDVQCNGQSYKIVSTPACFHDLGKKWKLENSVDCLVDKHPEGNKISSLMVGGADENILEKRKRKPPQRYIEESSKANSSHKQKHNVVKNMPPMCRHPKKGSAKPLVSVSEDNSSASESDYDWIEKKSMRNDDRRKRQRMWTLQEVTKLVDGICEFGVGHWTDIKRLSFTTSAYRTPIDLRDKWRNLLRASYAQGLEKGEAEQKQKGAGRSLPESLLHRIRELAAVHPYPRKSKTRASCFPRSS</sequence>
<comment type="caution">
    <text evidence="6">The sequence shown here is derived from an EMBL/GenBank/DDBJ whole genome shotgun (WGS) entry which is preliminary data.</text>
</comment>
<evidence type="ECO:0000313" key="6">
    <source>
        <dbReference type="EMBL" id="KAK4740525.1"/>
    </source>
</evidence>
<dbReference type="Gene3D" id="1.10.246.220">
    <property type="match status" value="1"/>
</dbReference>
<reference evidence="6 7" key="1">
    <citation type="journal article" date="2023" name="Hortic Res">
        <title>Pangenome of water caltrop reveals structural variations and asymmetric subgenome divergence after allopolyploidization.</title>
        <authorList>
            <person name="Zhang X."/>
            <person name="Chen Y."/>
            <person name="Wang L."/>
            <person name="Yuan Y."/>
            <person name="Fang M."/>
            <person name="Shi L."/>
            <person name="Lu R."/>
            <person name="Comes H.P."/>
            <person name="Ma Y."/>
            <person name="Chen Y."/>
            <person name="Huang G."/>
            <person name="Zhou Y."/>
            <person name="Zheng Z."/>
            <person name="Qiu Y."/>
        </authorList>
    </citation>
    <scope>NUCLEOTIDE SEQUENCE [LARGE SCALE GENOMIC DNA]</scope>
    <source>
        <tissue evidence="6">Roots</tissue>
    </source>
</reference>
<dbReference type="SUPFAM" id="SSF46689">
    <property type="entry name" value="Homeodomain-like"/>
    <property type="match status" value="1"/>
</dbReference>
<feature type="domain" description="Myb-like" evidence="4">
    <location>
        <begin position="299"/>
        <end position="354"/>
    </location>
</feature>
<dbReference type="EMBL" id="JAXIOK010000213">
    <property type="protein sequence ID" value="KAK4740525.1"/>
    <property type="molecule type" value="Genomic_DNA"/>
</dbReference>
<evidence type="ECO:0000256" key="2">
    <source>
        <dbReference type="ARBA" id="ARBA00023242"/>
    </source>
</evidence>
<keyword evidence="2" id="KW-0539">Nucleus</keyword>
<dbReference type="InterPro" id="IPR017930">
    <property type="entry name" value="Myb_dom"/>
</dbReference>
<dbReference type="InterPro" id="IPR001005">
    <property type="entry name" value="SANT/Myb"/>
</dbReference>
<feature type="compositionally biased region" description="Low complexity" evidence="3">
    <location>
        <begin position="273"/>
        <end position="284"/>
    </location>
</feature>